<dbReference type="EMBL" id="CAUYUJ010018762">
    <property type="protein sequence ID" value="CAK0886152.1"/>
    <property type="molecule type" value="Genomic_DNA"/>
</dbReference>
<comment type="caution">
    <text evidence="2">The sequence shown here is derived from an EMBL/GenBank/DDBJ whole genome shotgun (WGS) entry which is preliminary data.</text>
</comment>
<evidence type="ECO:0000256" key="1">
    <source>
        <dbReference type="SAM" id="MobiDB-lite"/>
    </source>
</evidence>
<gene>
    <name evidence="2" type="ORF">PCOR1329_LOCUS67567</name>
</gene>
<feature type="compositionally biased region" description="Basic residues" evidence="1">
    <location>
        <begin position="69"/>
        <end position="86"/>
    </location>
</feature>
<proteinExistence type="predicted"/>
<accession>A0ABN9WMC7</accession>
<sequence>MPLTRHATRKHASDEARFREAPPKKPSTVHHATLKHATAMKLLMQALPEDARHEAEFTHVVEQAAMRHATWRHASPRKHAVVKPSRKPSSEKYDSLLKRAAPTKATVEPSTMQLLMEPSTPYYSTMKHATP</sequence>
<organism evidence="2 3">
    <name type="scientific">Prorocentrum cordatum</name>
    <dbReference type="NCBI Taxonomy" id="2364126"/>
    <lineage>
        <taxon>Eukaryota</taxon>
        <taxon>Sar</taxon>
        <taxon>Alveolata</taxon>
        <taxon>Dinophyceae</taxon>
        <taxon>Prorocentrales</taxon>
        <taxon>Prorocentraceae</taxon>
        <taxon>Prorocentrum</taxon>
    </lineage>
</organism>
<name>A0ABN9WMC7_9DINO</name>
<evidence type="ECO:0008006" key="4">
    <source>
        <dbReference type="Google" id="ProtNLM"/>
    </source>
</evidence>
<keyword evidence="3" id="KW-1185">Reference proteome</keyword>
<evidence type="ECO:0000313" key="2">
    <source>
        <dbReference type="EMBL" id="CAK0886152.1"/>
    </source>
</evidence>
<feature type="compositionally biased region" description="Basic residues" evidence="1">
    <location>
        <begin position="1"/>
        <end position="10"/>
    </location>
</feature>
<feature type="region of interest" description="Disordered" evidence="1">
    <location>
        <begin position="1"/>
        <end position="30"/>
    </location>
</feature>
<dbReference type="Proteomes" id="UP001189429">
    <property type="component" value="Unassembled WGS sequence"/>
</dbReference>
<evidence type="ECO:0000313" key="3">
    <source>
        <dbReference type="Proteomes" id="UP001189429"/>
    </source>
</evidence>
<reference evidence="2" key="1">
    <citation type="submission" date="2023-10" db="EMBL/GenBank/DDBJ databases">
        <authorList>
            <person name="Chen Y."/>
            <person name="Shah S."/>
            <person name="Dougan E. K."/>
            <person name="Thang M."/>
            <person name="Chan C."/>
        </authorList>
    </citation>
    <scope>NUCLEOTIDE SEQUENCE [LARGE SCALE GENOMIC DNA]</scope>
</reference>
<protein>
    <recommendedName>
        <fullName evidence="4">Ribosome biogenesis protein NOP53</fullName>
    </recommendedName>
</protein>
<feature type="compositionally biased region" description="Basic and acidic residues" evidence="1">
    <location>
        <begin position="11"/>
        <end position="23"/>
    </location>
</feature>
<feature type="region of interest" description="Disordered" evidence="1">
    <location>
        <begin position="69"/>
        <end position="95"/>
    </location>
</feature>